<reference evidence="1 2" key="1">
    <citation type="submission" date="2018-02" db="EMBL/GenBank/DDBJ databases">
        <title>Draft genome of wild Prunus yedoensis var. nudiflora.</title>
        <authorList>
            <person name="Baek S."/>
            <person name="Kim J.-H."/>
            <person name="Choi K."/>
            <person name="Kim G.-B."/>
            <person name="Cho A."/>
            <person name="Jang H."/>
            <person name="Shin C.-H."/>
            <person name="Yu H.-J."/>
            <person name="Mun J.-H."/>
        </authorList>
    </citation>
    <scope>NUCLEOTIDE SEQUENCE [LARGE SCALE GENOMIC DNA]</scope>
    <source>
        <strain evidence="2">cv. Jeju island</strain>
        <tissue evidence="1">Leaf</tissue>
    </source>
</reference>
<evidence type="ECO:0000313" key="1">
    <source>
        <dbReference type="EMBL" id="PQM40533.1"/>
    </source>
</evidence>
<gene>
    <name evidence="1" type="ORF">Pyn_22037</name>
</gene>
<dbReference type="AlphaFoldDB" id="A0A314USP6"/>
<organism evidence="1 2">
    <name type="scientific">Prunus yedoensis var. nudiflora</name>
    <dbReference type="NCBI Taxonomy" id="2094558"/>
    <lineage>
        <taxon>Eukaryota</taxon>
        <taxon>Viridiplantae</taxon>
        <taxon>Streptophyta</taxon>
        <taxon>Embryophyta</taxon>
        <taxon>Tracheophyta</taxon>
        <taxon>Spermatophyta</taxon>
        <taxon>Magnoliopsida</taxon>
        <taxon>eudicotyledons</taxon>
        <taxon>Gunneridae</taxon>
        <taxon>Pentapetalae</taxon>
        <taxon>rosids</taxon>
        <taxon>fabids</taxon>
        <taxon>Rosales</taxon>
        <taxon>Rosaceae</taxon>
        <taxon>Amygdaloideae</taxon>
        <taxon>Amygdaleae</taxon>
        <taxon>Prunus</taxon>
    </lineage>
</organism>
<sequence length="100" mass="11153">MATYTSLVLRPLELKLPRGNPLMAANFKTATIAAKTRGRLRRGGGWVHSGVWLMGWLANGGKVWWLSRLGVRGILKIGDTRDMEFEDSRSASQRNKIGSR</sequence>
<protein>
    <submittedName>
        <fullName evidence="1">Uncharacterized protein</fullName>
    </submittedName>
</protein>
<comment type="caution">
    <text evidence="1">The sequence shown here is derived from an EMBL/GenBank/DDBJ whole genome shotgun (WGS) entry which is preliminary data.</text>
</comment>
<dbReference type="Proteomes" id="UP000250321">
    <property type="component" value="Unassembled WGS sequence"/>
</dbReference>
<keyword evidence="2" id="KW-1185">Reference proteome</keyword>
<dbReference type="EMBL" id="PJQY01003061">
    <property type="protein sequence ID" value="PQM40533.1"/>
    <property type="molecule type" value="Genomic_DNA"/>
</dbReference>
<proteinExistence type="predicted"/>
<name>A0A314USP6_PRUYE</name>
<evidence type="ECO:0000313" key="2">
    <source>
        <dbReference type="Proteomes" id="UP000250321"/>
    </source>
</evidence>
<accession>A0A314USP6</accession>